<evidence type="ECO:0000256" key="1">
    <source>
        <dbReference type="ARBA" id="ARBA00004599"/>
    </source>
</evidence>
<dbReference type="InterPro" id="IPR042433">
    <property type="entry name" value="AIF1/AIF1L"/>
</dbReference>
<keyword evidence="4" id="KW-0106">Calcium</keyword>
<comment type="caution">
    <text evidence="7">The sequence shown here is derived from an EMBL/GenBank/DDBJ whole genome shotgun (WGS) entry which is preliminary data.</text>
</comment>
<dbReference type="GO" id="GO:0051017">
    <property type="term" value="P:actin filament bundle assembly"/>
    <property type="evidence" value="ECO:0007669"/>
    <property type="project" value="TreeGrafter"/>
</dbReference>
<dbReference type="GO" id="GO:0032587">
    <property type="term" value="C:ruffle membrane"/>
    <property type="evidence" value="ECO:0007669"/>
    <property type="project" value="UniProtKB-SubCell"/>
</dbReference>
<feature type="region of interest" description="Disordered" evidence="5">
    <location>
        <begin position="17"/>
        <end position="48"/>
    </location>
</feature>
<dbReference type="PANTHER" id="PTHR10356">
    <property type="entry name" value="ALLOGRAFT INFLAMMATORY FACTOR-1"/>
    <property type="match status" value="1"/>
</dbReference>
<keyword evidence="8" id="KW-1185">Reference proteome</keyword>
<dbReference type="InterPro" id="IPR011992">
    <property type="entry name" value="EF-hand-dom_pair"/>
</dbReference>
<feature type="domain" description="EF-hand" evidence="6">
    <location>
        <begin position="112"/>
        <end position="147"/>
    </location>
</feature>
<dbReference type="GO" id="GO:0005884">
    <property type="term" value="C:actin filament"/>
    <property type="evidence" value="ECO:0007669"/>
    <property type="project" value="TreeGrafter"/>
</dbReference>
<evidence type="ECO:0000313" key="8">
    <source>
        <dbReference type="Proteomes" id="UP000828390"/>
    </source>
</evidence>
<accession>A0A9D4CHF6</accession>
<comment type="subcellular location">
    <subcellularLocation>
        <location evidence="1">Cell projection</location>
        <location evidence="1">Ruffle membrane</location>
        <topology evidence="1">Peripheral membrane protein</topology>
        <orientation evidence="1">Cytoplasmic side</orientation>
    </subcellularLocation>
</comment>
<dbReference type="Gene3D" id="1.10.238.10">
    <property type="entry name" value="EF-hand"/>
    <property type="match status" value="1"/>
</dbReference>
<dbReference type="CDD" id="cd00051">
    <property type="entry name" value="EFh"/>
    <property type="match status" value="1"/>
</dbReference>
<feature type="compositionally biased region" description="Basic and acidic residues" evidence="5">
    <location>
        <begin position="28"/>
        <end position="48"/>
    </location>
</feature>
<reference evidence="7" key="1">
    <citation type="journal article" date="2019" name="bioRxiv">
        <title>The Genome of the Zebra Mussel, Dreissena polymorpha: A Resource for Invasive Species Research.</title>
        <authorList>
            <person name="McCartney M.A."/>
            <person name="Auch B."/>
            <person name="Kono T."/>
            <person name="Mallez S."/>
            <person name="Zhang Y."/>
            <person name="Obille A."/>
            <person name="Becker A."/>
            <person name="Abrahante J.E."/>
            <person name="Garbe J."/>
            <person name="Badalamenti J.P."/>
            <person name="Herman A."/>
            <person name="Mangelson H."/>
            <person name="Liachko I."/>
            <person name="Sullivan S."/>
            <person name="Sone E.D."/>
            <person name="Koren S."/>
            <person name="Silverstein K.A.T."/>
            <person name="Beckman K.B."/>
            <person name="Gohl D.M."/>
        </authorList>
    </citation>
    <scope>NUCLEOTIDE SEQUENCE</scope>
    <source>
        <strain evidence="7">Duluth1</strain>
        <tissue evidence="7">Whole animal</tissue>
    </source>
</reference>
<dbReference type="SUPFAM" id="SSF47473">
    <property type="entry name" value="EF-hand"/>
    <property type="match status" value="1"/>
</dbReference>
<dbReference type="PROSITE" id="PS50222">
    <property type="entry name" value="EF_HAND_2"/>
    <property type="match status" value="1"/>
</dbReference>
<evidence type="ECO:0000259" key="6">
    <source>
        <dbReference type="PROSITE" id="PS50222"/>
    </source>
</evidence>
<sequence length="178" mass="20485">MSDNECCVEPEVEMEQVDGQGADAANGFERKYDLPEKRPDPQKYGIKENPEEKALDAINQEIMEDERYKDVENLTWQLEVFKGKFLEFEKDKQGNIDLFGLKRMMEKLGQAKTHLEIKKMISEIDSTNSGTICYRDFVMMMIGPKSSILKLILMFEQKGKEKEKPTGVAPKRNLADLP</sequence>
<dbReference type="EMBL" id="JAIWYP010000012">
    <property type="protein sequence ID" value="KAH3725355.1"/>
    <property type="molecule type" value="Genomic_DNA"/>
</dbReference>
<keyword evidence="3" id="KW-0677">Repeat</keyword>
<name>A0A9D4CHF6_DREPO</name>
<dbReference type="Pfam" id="PF21008">
    <property type="entry name" value="AIF-1"/>
    <property type="match status" value="1"/>
</dbReference>
<dbReference type="InterPro" id="IPR002048">
    <property type="entry name" value="EF_hand_dom"/>
</dbReference>
<gene>
    <name evidence="7" type="ORF">DPMN_051188</name>
</gene>
<dbReference type="GO" id="GO:0005509">
    <property type="term" value="F:calcium ion binding"/>
    <property type="evidence" value="ECO:0007669"/>
    <property type="project" value="InterPro"/>
</dbReference>
<evidence type="ECO:0000313" key="7">
    <source>
        <dbReference type="EMBL" id="KAH3725355.1"/>
    </source>
</evidence>
<proteinExistence type="predicted"/>
<organism evidence="7 8">
    <name type="scientific">Dreissena polymorpha</name>
    <name type="common">Zebra mussel</name>
    <name type="synonym">Mytilus polymorpha</name>
    <dbReference type="NCBI Taxonomy" id="45954"/>
    <lineage>
        <taxon>Eukaryota</taxon>
        <taxon>Metazoa</taxon>
        <taxon>Spiralia</taxon>
        <taxon>Lophotrochozoa</taxon>
        <taxon>Mollusca</taxon>
        <taxon>Bivalvia</taxon>
        <taxon>Autobranchia</taxon>
        <taxon>Heteroconchia</taxon>
        <taxon>Euheterodonta</taxon>
        <taxon>Imparidentia</taxon>
        <taxon>Neoheterodontei</taxon>
        <taxon>Myida</taxon>
        <taxon>Dreissenoidea</taxon>
        <taxon>Dreissenidae</taxon>
        <taxon>Dreissena</taxon>
    </lineage>
</organism>
<dbReference type="GO" id="GO:0097178">
    <property type="term" value="P:ruffle assembly"/>
    <property type="evidence" value="ECO:0007669"/>
    <property type="project" value="TreeGrafter"/>
</dbReference>
<evidence type="ECO:0000256" key="2">
    <source>
        <dbReference type="ARBA" id="ARBA00022723"/>
    </source>
</evidence>
<evidence type="ECO:0000256" key="4">
    <source>
        <dbReference type="ARBA" id="ARBA00022837"/>
    </source>
</evidence>
<evidence type="ECO:0000256" key="5">
    <source>
        <dbReference type="SAM" id="MobiDB-lite"/>
    </source>
</evidence>
<evidence type="ECO:0000256" key="3">
    <source>
        <dbReference type="ARBA" id="ARBA00022737"/>
    </source>
</evidence>
<dbReference type="GO" id="GO:0051015">
    <property type="term" value="F:actin filament binding"/>
    <property type="evidence" value="ECO:0007669"/>
    <property type="project" value="TreeGrafter"/>
</dbReference>
<dbReference type="SMART" id="SM00054">
    <property type="entry name" value="EFh"/>
    <property type="match status" value="2"/>
</dbReference>
<dbReference type="PANTHER" id="PTHR10356:SF0">
    <property type="entry name" value="CALCIUM-BINDING PROTEIN B"/>
    <property type="match status" value="1"/>
</dbReference>
<dbReference type="OrthoDB" id="26525at2759"/>
<dbReference type="InterPro" id="IPR049025">
    <property type="entry name" value="AIF-1_EF_pair"/>
</dbReference>
<dbReference type="Proteomes" id="UP000828390">
    <property type="component" value="Unassembled WGS sequence"/>
</dbReference>
<keyword evidence="2" id="KW-0479">Metal-binding</keyword>
<reference evidence="7" key="2">
    <citation type="submission" date="2020-11" db="EMBL/GenBank/DDBJ databases">
        <authorList>
            <person name="McCartney M.A."/>
            <person name="Auch B."/>
            <person name="Kono T."/>
            <person name="Mallez S."/>
            <person name="Becker A."/>
            <person name="Gohl D.M."/>
            <person name="Silverstein K.A.T."/>
            <person name="Koren S."/>
            <person name="Bechman K.B."/>
            <person name="Herman A."/>
            <person name="Abrahante J.E."/>
            <person name="Garbe J."/>
        </authorList>
    </citation>
    <scope>NUCLEOTIDE SEQUENCE</scope>
    <source>
        <strain evidence="7">Duluth1</strain>
        <tissue evidence="7">Whole animal</tissue>
    </source>
</reference>
<dbReference type="AlphaFoldDB" id="A0A9D4CHF6"/>
<protein>
    <recommendedName>
        <fullName evidence="6">EF-hand domain-containing protein</fullName>
    </recommendedName>
</protein>